<keyword evidence="3" id="KW-1185">Reference proteome</keyword>
<protein>
    <submittedName>
        <fullName evidence="2">Uncharacterized protein</fullName>
    </submittedName>
</protein>
<comment type="caution">
    <text evidence="2">The sequence shown here is derived from an EMBL/GenBank/DDBJ whole genome shotgun (WGS) entry which is preliminary data.</text>
</comment>
<feature type="chain" id="PRO_5028983656" evidence="1">
    <location>
        <begin position="23"/>
        <end position="139"/>
    </location>
</feature>
<feature type="signal peptide" evidence="1">
    <location>
        <begin position="1"/>
        <end position="22"/>
    </location>
</feature>
<reference evidence="2 3" key="1">
    <citation type="submission" date="2019-12" db="EMBL/GenBank/DDBJ databases">
        <title>Draft genome sequence of the ascomycete Xylaria multiplex DSM 110363.</title>
        <authorList>
            <person name="Buettner E."/>
            <person name="Kellner H."/>
        </authorList>
    </citation>
    <scope>NUCLEOTIDE SEQUENCE [LARGE SCALE GENOMIC DNA]</scope>
    <source>
        <strain evidence="2 3">DSM 110363</strain>
    </source>
</reference>
<sequence length="139" mass="15456">MAKSLMMKLLATSALLAGAAQAIKFLNDIPVDAFYNEGSEFVLEWEPEARTDTFHLTIGSFLTEPILVSPNGGPLGSPIYDYQLKDIVLDDAVKFTEGNYTWLIETIDGRAGEDWYYRFGVSYDNTAGYPRSFHVKASS</sequence>
<dbReference type="Proteomes" id="UP000481858">
    <property type="component" value="Unassembled WGS sequence"/>
</dbReference>
<dbReference type="AlphaFoldDB" id="A0A7C8N4C9"/>
<dbReference type="OrthoDB" id="4695073at2759"/>
<evidence type="ECO:0000256" key="1">
    <source>
        <dbReference type="SAM" id="SignalP"/>
    </source>
</evidence>
<gene>
    <name evidence="2" type="ORF">GQX73_g552</name>
</gene>
<dbReference type="InParanoid" id="A0A7C8N4C9"/>
<evidence type="ECO:0000313" key="2">
    <source>
        <dbReference type="EMBL" id="KAF2972914.1"/>
    </source>
</evidence>
<organism evidence="2 3">
    <name type="scientific">Xylaria multiplex</name>
    <dbReference type="NCBI Taxonomy" id="323545"/>
    <lineage>
        <taxon>Eukaryota</taxon>
        <taxon>Fungi</taxon>
        <taxon>Dikarya</taxon>
        <taxon>Ascomycota</taxon>
        <taxon>Pezizomycotina</taxon>
        <taxon>Sordariomycetes</taxon>
        <taxon>Xylariomycetidae</taxon>
        <taxon>Xylariales</taxon>
        <taxon>Xylariaceae</taxon>
        <taxon>Xylaria</taxon>
    </lineage>
</organism>
<proteinExistence type="predicted"/>
<keyword evidence="1" id="KW-0732">Signal</keyword>
<accession>A0A7C8N4C9</accession>
<name>A0A7C8N4C9_9PEZI</name>
<dbReference type="EMBL" id="WUBL01000003">
    <property type="protein sequence ID" value="KAF2972914.1"/>
    <property type="molecule type" value="Genomic_DNA"/>
</dbReference>
<evidence type="ECO:0000313" key="3">
    <source>
        <dbReference type="Proteomes" id="UP000481858"/>
    </source>
</evidence>